<name>A0A239KLB4_9BURK</name>
<feature type="domain" description="G" evidence="1">
    <location>
        <begin position="10"/>
        <end position="132"/>
    </location>
</feature>
<dbReference type="RefSeq" id="WP_089400996.1">
    <property type="nucleotide sequence ID" value="NZ_FZOT01000016.1"/>
</dbReference>
<dbReference type="OrthoDB" id="5406017at2"/>
<dbReference type="AlphaFoldDB" id="A0A239KLB4"/>
<dbReference type="PANTHER" id="PTHR42714">
    <property type="entry name" value="TRNA MODIFICATION GTPASE GTPBP3"/>
    <property type="match status" value="1"/>
</dbReference>
<dbReference type="GO" id="GO:0005525">
    <property type="term" value="F:GTP binding"/>
    <property type="evidence" value="ECO:0007669"/>
    <property type="project" value="InterPro"/>
</dbReference>
<dbReference type="PANTHER" id="PTHR42714:SF7">
    <property type="entry name" value="G DOMAIN-CONTAINING PROTEIN"/>
    <property type="match status" value="1"/>
</dbReference>
<proteinExistence type="predicted"/>
<dbReference type="SUPFAM" id="SSF52540">
    <property type="entry name" value="P-loop containing nucleoside triphosphate hydrolases"/>
    <property type="match status" value="1"/>
</dbReference>
<dbReference type="Pfam" id="PF11981">
    <property type="entry name" value="DUF3482"/>
    <property type="match status" value="1"/>
</dbReference>
<dbReference type="GO" id="GO:0030488">
    <property type="term" value="P:tRNA methylation"/>
    <property type="evidence" value="ECO:0007669"/>
    <property type="project" value="TreeGrafter"/>
</dbReference>
<dbReference type="Proteomes" id="UP000198284">
    <property type="component" value="Unassembled WGS sequence"/>
</dbReference>
<evidence type="ECO:0000313" key="3">
    <source>
        <dbReference type="Proteomes" id="UP000198284"/>
    </source>
</evidence>
<dbReference type="EMBL" id="FZOT01000016">
    <property type="protein sequence ID" value="SNT18393.1"/>
    <property type="molecule type" value="Genomic_DNA"/>
</dbReference>
<sequence length="472" mass="52115">MPEALQAISVAVVGHTNAGKTSLLRTLTRNVHFGEVSDRPGTTRHVEAIELRMGGVSAVRFFDTPGLEDSVALLDYLKALENCPTPPDRVRVLLDGPEARRSFEQEAKVLRQMLETEAAIYVIDTREPVLPKFRAEIEILTFCARPILPVLNFVRHPASRKGDWLETLSAYNLHAHVEFDAVAPFVGSERELYHDLAILLRHRRELLLEVVRHLGQQFDERRAAGCRLIADMLVDMAALRLEVPREEIADAQRKAEIMRGFRERVVRRMRRGIEDLLQVYGFRQDDADVAVLPWLDGRWETDIFNPETLRDAGRRLGTGAAVGAAIGLVADLATAGLSLGAASAIGATLGGLASQGWGQFGRKLAGMARGMQDLTLENELLLAAAQQMLGLLRALERRGHAAMDKLPEQRTDSRAADDHLNRLAQALQPARSHPEWAIGMGGRGRGNAARERFAEEVALQLKQMVEPGTDGG</sequence>
<dbReference type="GO" id="GO:0005829">
    <property type="term" value="C:cytosol"/>
    <property type="evidence" value="ECO:0007669"/>
    <property type="project" value="TreeGrafter"/>
</dbReference>
<accession>A0A239KLB4</accession>
<dbReference type="CDD" id="cd00882">
    <property type="entry name" value="Ras_like_GTPase"/>
    <property type="match status" value="1"/>
</dbReference>
<reference evidence="2 3" key="1">
    <citation type="submission" date="2017-06" db="EMBL/GenBank/DDBJ databases">
        <authorList>
            <person name="Kim H.J."/>
            <person name="Triplett B.A."/>
        </authorList>
    </citation>
    <scope>NUCLEOTIDE SEQUENCE [LARGE SCALE GENOMIC DNA]</scope>
    <source>
        <strain evidence="2 3">U15</strain>
    </source>
</reference>
<dbReference type="Pfam" id="PF01926">
    <property type="entry name" value="MMR_HSR1"/>
    <property type="match status" value="1"/>
</dbReference>
<dbReference type="InterPro" id="IPR006073">
    <property type="entry name" value="GTP-bd"/>
</dbReference>
<dbReference type="InterPro" id="IPR021871">
    <property type="entry name" value="DUF3482"/>
</dbReference>
<keyword evidence="3" id="KW-1185">Reference proteome</keyword>
<gene>
    <name evidence="2" type="ORF">SAMN06265795_11640</name>
</gene>
<organism evidence="2 3">
    <name type="scientific">Noviherbaspirillum humi</name>
    <dbReference type="NCBI Taxonomy" id="1688639"/>
    <lineage>
        <taxon>Bacteria</taxon>
        <taxon>Pseudomonadati</taxon>
        <taxon>Pseudomonadota</taxon>
        <taxon>Betaproteobacteria</taxon>
        <taxon>Burkholderiales</taxon>
        <taxon>Oxalobacteraceae</taxon>
        <taxon>Noviherbaspirillum</taxon>
    </lineage>
</organism>
<dbReference type="GO" id="GO:0002098">
    <property type="term" value="P:tRNA wobble uridine modification"/>
    <property type="evidence" value="ECO:0007669"/>
    <property type="project" value="TreeGrafter"/>
</dbReference>
<evidence type="ECO:0000313" key="2">
    <source>
        <dbReference type="EMBL" id="SNT18393.1"/>
    </source>
</evidence>
<dbReference type="InterPro" id="IPR027417">
    <property type="entry name" value="P-loop_NTPase"/>
</dbReference>
<dbReference type="Gene3D" id="3.40.50.300">
    <property type="entry name" value="P-loop containing nucleotide triphosphate hydrolases"/>
    <property type="match status" value="1"/>
</dbReference>
<protein>
    <submittedName>
        <fullName evidence="2">Small GTP-binding protein domain-containing protein</fullName>
    </submittedName>
</protein>
<evidence type="ECO:0000259" key="1">
    <source>
        <dbReference type="Pfam" id="PF01926"/>
    </source>
</evidence>